<dbReference type="KEGG" id="lnu:N7U66_13390"/>
<dbReference type="SUPFAM" id="SSF55486">
    <property type="entry name" value="Metalloproteases ('zincins'), catalytic domain"/>
    <property type="match status" value="1"/>
</dbReference>
<dbReference type="PANTHER" id="PTHR33478">
    <property type="entry name" value="EXTRACELLULAR METALLOPROTEINASE MEP"/>
    <property type="match status" value="1"/>
</dbReference>
<dbReference type="PANTHER" id="PTHR33478:SF1">
    <property type="entry name" value="EXTRACELLULAR METALLOPROTEINASE MEP"/>
    <property type="match status" value="1"/>
</dbReference>
<evidence type="ECO:0000256" key="5">
    <source>
        <dbReference type="ARBA" id="ARBA00022833"/>
    </source>
</evidence>
<keyword evidence="5" id="KW-0862">Zinc</keyword>
<dbReference type="GO" id="GO:0005615">
    <property type="term" value="C:extracellular space"/>
    <property type="evidence" value="ECO:0007669"/>
    <property type="project" value="InterPro"/>
</dbReference>
<dbReference type="EMBL" id="CP113088">
    <property type="protein sequence ID" value="WAC01144.1"/>
    <property type="molecule type" value="Genomic_DNA"/>
</dbReference>
<dbReference type="Gene3D" id="3.10.170.10">
    <property type="match status" value="1"/>
</dbReference>
<dbReference type="GO" id="GO:0008270">
    <property type="term" value="F:zinc ion binding"/>
    <property type="evidence" value="ECO:0007669"/>
    <property type="project" value="InterPro"/>
</dbReference>
<dbReference type="InterPro" id="IPR050371">
    <property type="entry name" value="Fungal_virulence_M36"/>
</dbReference>
<keyword evidence="2" id="KW-0645">Protease</keyword>
<evidence type="ECO:0000256" key="3">
    <source>
        <dbReference type="ARBA" id="ARBA00022723"/>
    </source>
</evidence>
<keyword evidence="6" id="KW-0482">Metalloprotease</keyword>
<sequence length="222" mass="24942">MYQKDNEQLKLVWNVNLYQKNGQHWWSENVDAKTGQILYTEDWVVSCNYEDPNHENHNHDRTASPKLEHMRPLHYEERSVTKTLVGGGSYNVYPLGIESPNHGNRTIVTDPATALASPYGWHDTNGSSGAEFTITRGNNVWAQEDTNGNNGTGVSPNGGSALNFDFTLNLNNSPSTFLPAATTNLFYWNNIMHDVFYQYGFNEASEISKKIIMVKGVLAVIL</sequence>
<protein>
    <submittedName>
        <fullName evidence="7">M36 family metallopeptidase</fullName>
    </submittedName>
</protein>
<reference evidence="7" key="1">
    <citation type="submission" date="2022-11" db="EMBL/GenBank/DDBJ databases">
        <title>Lacinutrix neustonica HL-RS19T sp. nov., isolated from the surface microlayer sample of brackish Lake Shihwa.</title>
        <authorList>
            <person name="Choi J.Y."/>
            <person name="Hwang C.Y."/>
        </authorList>
    </citation>
    <scope>NUCLEOTIDE SEQUENCE</scope>
    <source>
        <strain evidence="7">HL-RS19</strain>
    </source>
</reference>
<accession>A0A9E8SDF3</accession>
<organism evidence="7 8">
    <name type="scientific">Lacinutrix neustonica</name>
    <dbReference type="NCBI Taxonomy" id="2980107"/>
    <lineage>
        <taxon>Bacteria</taxon>
        <taxon>Pseudomonadati</taxon>
        <taxon>Bacteroidota</taxon>
        <taxon>Flavobacteriia</taxon>
        <taxon>Flavobacteriales</taxon>
        <taxon>Flavobacteriaceae</taxon>
        <taxon>Lacinutrix</taxon>
    </lineage>
</organism>
<proteinExistence type="predicted"/>
<evidence type="ECO:0000313" key="7">
    <source>
        <dbReference type="EMBL" id="WAC01144.1"/>
    </source>
</evidence>
<dbReference type="AlphaFoldDB" id="A0A9E8SDF3"/>
<name>A0A9E8SDF3_9FLAO</name>
<dbReference type="Proteomes" id="UP001164705">
    <property type="component" value="Chromosome"/>
</dbReference>
<dbReference type="GO" id="GO:0006508">
    <property type="term" value="P:proteolysis"/>
    <property type="evidence" value="ECO:0007669"/>
    <property type="project" value="UniProtKB-KW"/>
</dbReference>
<keyword evidence="4" id="KW-0378">Hydrolase</keyword>
<keyword evidence="3" id="KW-0479">Metal-binding</keyword>
<evidence type="ECO:0000256" key="1">
    <source>
        <dbReference type="ARBA" id="ARBA00001947"/>
    </source>
</evidence>
<dbReference type="GO" id="GO:0004222">
    <property type="term" value="F:metalloendopeptidase activity"/>
    <property type="evidence" value="ECO:0007669"/>
    <property type="project" value="InterPro"/>
</dbReference>
<evidence type="ECO:0000313" key="8">
    <source>
        <dbReference type="Proteomes" id="UP001164705"/>
    </source>
</evidence>
<dbReference type="Pfam" id="PF02128">
    <property type="entry name" value="Peptidase_M36"/>
    <property type="match status" value="1"/>
</dbReference>
<gene>
    <name evidence="7" type="ORF">N7U66_13390</name>
</gene>
<comment type="cofactor">
    <cofactor evidence="1">
        <name>Zn(2+)</name>
        <dbReference type="ChEBI" id="CHEBI:29105"/>
    </cofactor>
</comment>
<evidence type="ECO:0000256" key="2">
    <source>
        <dbReference type="ARBA" id="ARBA00022670"/>
    </source>
</evidence>
<dbReference type="InterPro" id="IPR001842">
    <property type="entry name" value="Peptidase_M36"/>
</dbReference>
<evidence type="ECO:0000256" key="6">
    <source>
        <dbReference type="ARBA" id="ARBA00023049"/>
    </source>
</evidence>
<evidence type="ECO:0000256" key="4">
    <source>
        <dbReference type="ARBA" id="ARBA00022801"/>
    </source>
</evidence>
<keyword evidence="8" id="KW-1185">Reference proteome</keyword>